<feature type="region of interest" description="Disordered" evidence="1">
    <location>
        <begin position="1"/>
        <end position="34"/>
    </location>
</feature>
<proteinExistence type="predicted"/>
<keyword evidence="4" id="KW-1185">Reference proteome</keyword>
<accession>A0AAV2DRG3</accession>
<dbReference type="SUPFAM" id="SSF81383">
    <property type="entry name" value="F-box domain"/>
    <property type="match status" value="1"/>
</dbReference>
<gene>
    <name evidence="3" type="ORF">LTRI10_LOCUS17865</name>
</gene>
<dbReference type="InterPro" id="IPR032675">
    <property type="entry name" value="LRR_dom_sf"/>
</dbReference>
<dbReference type="Pfam" id="PF00646">
    <property type="entry name" value="F-box"/>
    <property type="match status" value="1"/>
</dbReference>
<dbReference type="InterPro" id="IPR055357">
    <property type="entry name" value="LRR_At1g61320_AtMIF1"/>
</dbReference>
<evidence type="ECO:0000259" key="2">
    <source>
        <dbReference type="PROSITE" id="PS50181"/>
    </source>
</evidence>
<protein>
    <recommendedName>
        <fullName evidence="2">F-box domain-containing protein</fullName>
    </recommendedName>
</protein>
<sequence>MPAEHANKRKKRSHLETSVVAGHGVDGTSSSSRDAAIDPFTKLPDELAVEILSRLGTMNQVAKCSSLVCRRWRNLWRSIDGGILDFSSYDDHHDRRPLRKGAYTEPEQQLRFANRVDQAVSSILLHHCCKNLDLDAFIIGFDLYELEEEAWRWVEFGLSKRVKQLSLLNFFSWHLRNWVSLPQLTPEFLGKQDLSRLQVLELEGVSKIPRGALDHIFSNCSSLQRLVLRDCRFLCPEGELVIRVCCPGNNLQSLSLEYGETLYNVTKIELVSAPGLQSFRFVGRINPKVVEFVGELPQLREARFGGRGICEPPHYLPWSRSQFSKFAPQLERLEIDLGICHFIPHLAPPPEWLMFENLTVLDLFIYSELFSPNSFLDATVLLRAAPLLHRLSIWFMRVARPLGQWKWRDLAAVSTWKHHSLQVLHLHGVHPGEDIHVVGGSARKIQLELAAYIIMNAPSLNRVLIDTRPHQQNIVHAEQQEDEEEESRLPHQVDADVSGARMELETHLQSHSASPHIHFTYL</sequence>
<dbReference type="InterPro" id="IPR001810">
    <property type="entry name" value="F-box_dom"/>
</dbReference>
<dbReference type="InterPro" id="IPR036047">
    <property type="entry name" value="F-box-like_dom_sf"/>
</dbReference>
<dbReference type="Gene3D" id="3.80.10.10">
    <property type="entry name" value="Ribonuclease Inhibitor"/>
    <property type="match status" value="1"/>
</dbReference>
<dbReference type="PROSITE" id="PS50181">
    <property type="entry name" value="FBOX"/>
    <property type="match status" value="1"/>
</dbReference>
<evidence type="ECO:0000313" key="3">
    <source>
        <dbReference type="EMBL" id="CAL1376113.1"/>
    </source>
</evidence>
<dbReference type="Pfam" id="PF23622">
    <property type="entry name" value="LRR_At1g61320_AtMIF1"/>
    <property type="match status" value="1"/>
</dbReference>
<dbReference type="PANTHER" id="PTHR34145:SF68">
    <property type="entry name" value="FBD DOMAIN-CONTAINING PROTEIN"/>
    <property type="match status" value="1"/>
</dbReference>
<dbReference type="SUPFAM" id="SSF52047">
    <property type="entry name" value="RNI-like"/>
    <property type="match status" value="1"/>
</dbReference>
<evidence type="ECO:0000313" key="4">
    <source>
        <dbReference type="Proteomes" id="UP001497516"/>
    </source>
</evidence>
<dbReference type="PANTHER" id="PTHR34145">
    <property type="entry name" value="OS02G0105600 PROTEIN"/>
    <property type="match status" value="1"/>
</dbReference>
<name>A0AAV2DRG3_9ROSI</name>
<dbReference type="Proteomes" id="UP001497516">
    <property type="component" value="Chromosome 3"/>
</dbReference>
<evidence type="ECO:0000256" key="1">
    <source>
        <dbReference type="SAM" id="MobiDB-lite"/>
    </source>
</evidence>
<organism evidence="3 4">
    <name type="scientific">Linum trigynum</name>
    <dbReference type="NCBI Taxonomy" id="586398"/>
    <lineage>
        <taxon>Eukaryota</taxon>
        <taxon>Viridiplantae</taxon>
        <taxon>Streptophyta</taxon>
        <taxon>Embryophyta</taxon>
        <taxon>Tracheophyta</taxon>
        <taxon>Spermatophyta</taxon>
        <taxon>Magnoliopsida</taxon>
        <taxon>eudicotyledons</taxon>
        <taxon>Gunneridae</taxon>
        <taxon>Pentapetalae</taxon>
        <taxon>rosids</taxon>
        <taxon>fabids</taxon>
        <taxon>Malpighiales</taxon>
        <taxon>Linaceae</taxon>
        <taxon>Linum</taxon>
    </lineage>
</organism>
<dbReference type="InterPro" id="IPR053772">
    <property type="entry name" value="At1g61320/At1g61330-like"/>
</dbReference>
<dbReference type="AlphaFoldDB" id="A0AAV2DRG3"/>
<dbReference type="EMBL" id="OZ034816">
    <property type="protein sequence ID" value="CAL1376113.1"/>
    <property type="molecule type" value="Genomic_DNA"/>
</dbReference>
<reference evidence="3 4" key="1">
    <citation type="submission" date="2024-04" db="EMBL/GenBank/DDBJ databases">
        <authorList>
            <person name="Fracassetti M."/>
        </authorList>
    </citation>
    <scope>NUCLEOTIDE SEQUENCE [LARGE SCALE GENOMIC DNA]</scope>
</reference>
<dbReference type="Gene3D" id="1.20.1280.50">
    <property type="match status" value="1"/>
</dbReference>
<feature type="domain" description="F-box" evidence="2">
    <location>
        <begin position="37"/>
        <end position="75"/>
    </location>
</feature>